<proteinExistence type="predicted"/>
<sequence>MAKRIVKVIDLVPGQAVQLPSVDNETLGHDQFWSGFVCPQQPIVVKNAVANWPALRKWGTHGYLEALTNRQVSVSDTFNASPAGLWHQNLPKYRLDEAISCLRNAGPDDTFAIRALPIPQEWKADLGSYDFLDAKRDLPPRAYARDRLFIYRNASTEWHYHTTDETLTTQILGSKRISMFKLSKADWHAYAGPIRSNLHHMDDRARFFPSDGSLTKFEATLEPGDVLYIPPFWWHGVDPADTGFGITLAHCFRTPLNRLGSLSDPAVKDVIRAQRSLMLALRMRAFVALGSLTRIVNP</sequence>
<dbReference type="PROSITE" id="PS51184">
    <property type="entry name" value="JMJC"/>
    <property type="match status" value="1"/>
</dbReference>
<evidence type="ECO:0000313" key="3">
    <source>
        <dbReference type="Proteomes" id="UP000027466"/>
    </source>
</evidence>
<dbReference type="InterPro" id="IPR041667">
    <property type="entry name" value="Cupin_8"/>
</dbReference>
<protein>
    <recommendedName>
        <fullName evidence="1">JmjC domain-containing protein</fullName>
    </recommendedName>
</protein>
<feature type="domain" description="JmjC" evidence="1">
    <location>
        <begin position="105"/>
        <end position="269"/>
    </location>
</feature>
<evidence type="ECO:0000313" key="2">
    <source>
        <dbReference type="EMBL" id="KDR39391.1"/>
    </source>
</evidence>
<keyword evidence="3" id="KW-1185">Reference proteome</keyword>
<reference evidence="2 3" key="1">
    <citation type="submission" date="2014-03" db="EMBL/GenBank/DDBJ databases">
        <title>Draft Genome Sequences of Four Burkholderia Strains.</title>
        <authorList>
            <person name="Liu X.Y."/>
            <person name="Li C.X."/>
            <person name="Xu J.H."/>
        </authorList>
    </citation>
    <scope>NUCLEOTIDE SEQUENCE [LARGE SCALE GENOMIC DNA]</scope>
    <source>
        <strain evidence="2 3">DSM 50014</strain>
    </source>
</reference>
<dbReference type="InterPro" id="IPR003347">
    <property type="entry name" value="JmjC_dom"/>
</dbReference>
<comment type="caution">
    <text evidence="2">The sequence shown here is derived from an EMBL/GenBank/DDBJ whole genome shotgun (WGS) entry which is preliminary data.</text>
</comment>
<accession>A0A069PQ03</accession>
<dbReference type="AlphaFoldDB" id="A0A069PQ03"/>
<dbReference type="Proteomes" id="UP000027466">
    <property type="component" value="Unassembled WGS sequence"/>
</dbReference>
<organism evidence="2 3">
    <name type="scientific">Caballeronia glathei</name>
    <dbReference type="NCBI Taxonomy" id="60547"/>
    <lineage>
        <taxon>Bacteria</taxon>
        <taxon>Pseudomonadati</taxon>
        <taxon>Pseudomonadota</taxon>
        <taxon>Betaproteobacteria</taxon>
        <taxon>Burkholderiales</taxon>
        <taxon>Burkholderiaceae</taxon>
        <taxon>Caballeronia</taxon>
    </lineage>
</organism>
<name>A0A069PQ03_9BURK</name>
<dbReference type="PANTHER" id="PTHR12461">
    <property type="entry name" value="HYPOXIA-INDUCIBLE FACTOR 1 ALPHA INHIBITOR-RELATED"/>
    <property type="match status" value="1"/>
</dbReference>
<dbReference type="Gene3D" id="2.60.120.650">
    <property type="entry name" value="Cupin"/>
    <property type="match status" value="1"/>
</dbReference>
<gene>
    <name evidence="2" type="ORF">BG61_33305</name>
</gene>
<evidence type="ECO:0000259" key="1">
    <source>
        <dbReference type="PROSITE" id="PS51184"/>
    </source>
</evidence>
<dbReference type="STRING" id="60547.GCA_000751215_00031"/>
<dbReference type="EMBL" id="JFHC01000060">
    <property type="protein sequence ID" value="KDR39391.1"/>
    <property type="molecule type" value="Genomic_DNA"/>
</dbReference>
<dbReference type="SUPFAM" id="SSF51197">
    <property type="entry name" value="Clavaminate synthase-like"/>
    <property type="match status" value="1"/>
</dbReference>
<dbReference type="Pfam" id="PF13621">
    <property type="entry name" value="Cupin_8"/>
    <property type="match status" value="1"/>
</dbReference>
<dbReference type="RefSeq" id="WP_035924270.1">
    <property type="nucleotide sequence ID" value="NZ_CADFFX010000037.1"/>
</dbReference>
<dbReference type="PANTHER" id="PTHR12461:SF105">
    <property type="entry name" value="HYPOXIA-INDUCIBLE FACTOR 1-ALPHA INHIBITOR"/>
    <property type="match status" value="1"/>
</dbReference>